<evidence type="ECO:0000256" key="2">
    <source>
        <dbReference type="SAM" id="SignalP"/>
    </source>
</evidence>
<name>A0A835GCL2_SPOEX</name>
<evidence type="ECO:0000313" key="4">
    <source>
        <dbReference type="Proteomes" id="UP000648187"/>
    </source>
</evidence>
<dbReference type="InterPro" id="IPR031734">
    <property type="entry name" value="MBF2"/>
</dbReference>
<evidence type="ECO:0000256" key="1">
    <source>
        <dbReference type="SAM" id="MobiDB-lite"/>
    </source>
</evidence>
<feature type="chain" id="PRO_5032923762" evidence="2">
    <location>
        <begin position="23"/>
        <end position="709"/>
    </location>
</feature>
<evidence type="ECO:0000313" key="3">
    <source>
        <dbReference type="EMBL" id="KAF9411564.1"/>
    </source>
</evidence>
<organism evidence="3 4">
    <name type="scientific">Spodoptera exigua</name>
    <name type="common">Beet armyworm</name>
    <name type="synonym">Noctua fulgens</name>
    <dbReference type="NCBI Taxonomy" id="7107"/>
    <lineage>
        <taxon>Eukaryota</taxon>
        <taxon>Metazoa</taxon>
        <taxon>Ecdysozoa</taxon>
        <taxon>Arthropoda</taxon>
        <taxon>Hexapoda</taxon>
        <taxon>Insecta</taxon>
        <taxon>Pterygota</taxon>
        <taxon>Neoptera</taxon>
        <taxon>Endopterygota</taxon>
        <taxon>Lepidoptera</taxon>
        <taxon>Glossata</taxon>
        <taxon>Ditrysia</taxon>
        <taxon>Noctuoidea</taxon>
        <taxon>Noctuidae</taxon>
        <taxon>Amphipyrinae</taxon>
        <taxon>Spodoptera</taxon>
    </lineage>
</organism>
<keyword evidence="2" id="KW-0732">Signal</keyword>
<dbReference type="PANTHER" id="PTHR37685">
    <property type="entry name" value="GEO11136P1-RELATED"/>
    <property type="match status" value="1"/>
</dbReference>
<protein>
    <submittedName>
        <fullName evidence="3">Uncharacterized protein</fullName>
    </submittedName>
</protein>
<dbReference type="EMBL" id="JACKWZ010000220">
    <property type="protein sequence ID" value="KAF9411564.1"/>
    <property type="molecule type" value="Genomic_DNA"/>
</dbReference>
<feature type="region of interest" description="Disordered" evidence="1">
    <location>
        <begin position="134"/>
        <end position="153"/>
    </location>
</feature>
<reference evidence="3" key="1">
    <citation type="submission" date="2020-08" db="EMBL/GenBank/DDBJ databases">
        <title>Spodoptera exigua strain:BAW_Kor-Di-RS1 Genome sequencing and assembly.</title>
        <authorList>
            <person name="Kim J."/>
            <person name="Nam H.Y."/>
            <person name="Kwon M."/>
            <person name="Choi J.H."/>
            <person name="Cho S.R."/>
            <person name="Kim G.-H."/>
        </authorList>
    </citation>
    <scope>NUCLEOTIDE SEQUENCE</scope>
    <source>
        <strain evidence="3">BAW_Kor-Di-RS1</strain>
        <tissue evidence="3">Whole-body</tissue>
    </source>
</reference>
<gene>
    <name evidence="3" type="ORF">HW555_009636</name>
</gene>
<accession>A0A835GCL2</accession>
<sequence>MAFMKSLILVAVLAALAVCNDAAALQEPAFRANLYQGAIRPGDRLLHSNYYVKNAIPNASQWQDINYNGSSRTRISYIQVTEVGYSQRGIPSLMAGGVNYNYARIRLTTQRGMGYYYRSFKSRGHRLVGLVPPENAPSDIDSRTEELSSSPCPSIDSDIERMHILDSSHTSEDHISVNGSENNPVSEFEDNLNQAQPPLTPIINNVLPPTGELLRPLLVHQFESEFRYSKVADVMPLKRFEQIRRNLHFVDNQIRLKGCKGLLSDKELKKRGRGSFSQVVDNDKKIAIVKWYDNKVMKSLILVAVLAALAVCNDAAALQEPAFRANLYQGAIRPGDRLLHRYLTIFIIVNFIVLRSSCKSNNFVFFYTSCFLHQMLTKLFFLSSNYYVKNAIPNASQWQEINYNGSSRTRISYIQVTEVGYSQRGIPSLMAGGVNYNYARIRLTTQRGMGYYYRIKSLILVAVLAVLTVCNDAANVHEPAFRANLYQGSIRPGDRLLHSNYYVKNAIPNAVQYQDINYRGNSTTRISYIQATEVGYSQRGIPSLRSGGVNFNHATIRLTSQRGMGYYYRVEIWGHVNIIFISPSEGVAMKSLILIAVLAALAVCNDAAALQEPAFRANLYQGAIRPGDRLLHSNYYYKSPIANAVQYQDITYRGNSSTRISYIQVTEVGYTQWGIPSLRAGGVNFNHATIRLTSQRGYGYYYRVEIWGR</sequence>
<dbReference type="Pfam" id="PF15868">
    <property type="entry name" value="MBF2"/>
    <property type="match status" value="4"/>
</dbReference>
<proteinExistence type="predicted"/>
<keyword evidence="4" id="KW-1185">Reference proteome</keyword>
<dbReference type="PANTHER" id="PTHR37685:SF1">
    <property type="entry name" value="GEO11136P1-RELATED"/>
    <property type="match status" value="1"/>
</dbReference>
<dbReference type="Proteomes" id="UP000648187">
    <property type="component" value="Unassembled WGS sequence"/>
</dbReference>
<feature type="signal peptide" evidence="2">
    <location>
        <begin position="1"/>
        <end position="22"/>
    </location>
</feature>
<dbReference type="AlphaFoldDB" id="A0A835GCL2"/>
<comment type="caution">
    <text evidence="3">The sequence shown here is derived from an EMBL/GenBank/DDBJ whole genome shotgun (WGS) entry which is preliminary data.</text>
</comment>